<dbReference type="KEGG" id="ain:Acin_1045"/>
<accession>G4Q6X2</accession>
<name>G4Q6X2_ACIIR</name>
<gene>
    <name evidence="1" type="ordered locus">Acin_1045</name>
</gene>
<evidence type="ECO:0000313" key="2">
    <source>
        <dbReference type="Proteomes" id="UP000007093"/>
    </source>
</evidence>
<evidence type="ECO:0000313" key="1">
    <source>
        <dbReference type="EMBL" id="AEQ22271.1"/>
    </source>
</evidence>
<reference evidence="1 2" key="1">
    <citation type="journal article" date="2011" name="J. Bacteriol.">
        <title>Complete genome sequence of Acidaminococcus intestini RYC-MR95, a Gram-negative bacterium from the phylum Firmicutes.</title>
        <authorList>
            <person name="D'Auria G."/>
            <person name="Galan J.C."/>
            <person name="Rodriguez-Alcayna M."/>
            <person name="Moya A."/>
            <person name="Baquero F."/>
            <person name="Latorre A."/>
        </authorList>
    </citation>
    <scope>NUCLEOTIDE SEQUENCE [LARGE SCALE GENOMIC DNA]</scope>
    <source>
        <strain evidence="1 2">RyC-MR95</strain>
    </source>
</reference>
<dbReference type="InParanoid" id="G4Q6X2"/>
<organism evidence="1 2">
    <name type="scientific">Acidaminococcus intestini (strain RyC-MR95)</name>
    <dbReference type="NCBI Taxonomy" id="568816"/>
    <lineage>
        <taxon>Bacteria</taxon>
        <taxon>Bacillati</taxon>
        <taxon>Bacillota</taxon>
        <taxon>Negativicutes</taxon>
        <taxon>Acidaminococcales</taxon>
        <taxon>Acidaminococcaceae</taxon>
        <taxon>Acidaminococcus</taxon>
    </lineage>
</organism>
<dbReference type="HOGENOM" id="CLU_3094511_0_0_9"/>
<dbReference type="AlphaFoldDB" id="G4Q6X2"/>
<keyword evidence="2" id="KW-1185">Reference proteome</keyword>
<dbReference type="PATRIC" id="fig|568816.4.peg.1005"/>
<dbReference type="Proteomes" id="UP000007093">
    <property type="component" value="Chromosome"/>
</dbReference>
<protein>
    <submittedName>
        <fullName evidence="1">Uncharacterized protein</fullName>
    </submittedName>
</protein>
<proteinExistence type="predicted"/>
<sequence length="51" mass="5893">MGDLTEAYAVSNEEFFEIRGFYTKSGNSEGYSFKVQYQQDEDGEIIQNMIL</sequence>
<dbReference type="EMBL" id="CP003058">
    <property type="protein sequence ID" value="AEQ22271.1"/>
    <property type="molecule type" value="Genomic_DNA"/>
</dbReference>